<evidence type="ECO:0000313" key="2">
    <source>
        <dbReference type="Proteomes" id="UP001231649"/>
    </source>
</evidence>
<dbReference type="EMBL" id="CM056805">
    <property type="protein sequence ID" value="KAJ8707119.1"/>
    <property type="molecule type" value="Genomic_DNA"/>
</dbReference>
<evidence type="ECO:0000313" key="1">
    <source>
        <dbReference type="EMBL" id="KAJ8707119.1"/>
    </source>
</evidence>
<comment type="caution">
    <text evidence="1">The sequence shown here is derived from an EMBL/GenBank/DDBJ whole genome shotgun (WGS) entry which is preliminary data.</text>
</comment>
<keyword evidence="2" id="KW-1185">Reference proteome</keyword>
<gene>
    <name evidence="1" type="ORF">PYW08_011253</name>
</gene>
<accession>A0ACC2Q2W9</accession>
<proteinExistence type="predicted"/>
<dbReference type="Proteomes" id="UP001231649">
    <property type="component" value="Chromosome 29"/>
</dbReference>
<protein>
    <submittedName>
        <fullName evidence="1">Uncharacterized protein</fullName>
    </submittedName>
</protein>
<name>A0ACC2Q2W9_9NEOP</name>
<sequence>MEHTEFRVKAKEMVDYIADYLENIRDRRVYPSVQPGYLHKLLPKEAPQAPEQWDDIFKDVDEHIMPGLVHWQSPHMHAYFPALTSYPSIMGEMLSSALNVLCFTWASSPAGTELETIAMNWLGKLLGLPDCFLNEKNDSPGGGVIQTTASEATLVSLLAARTRALMELSKLNPEVQSAELLGHLICYCSDQAHSSVEKAGLIGLVRMRYIESDEHQSMRGEQLEKAITSDKEKGLVPFWVCATLGTTGSVAFDNLREIGAVCEKHGAWLHVDAAYAGSAFTCPEYRHWLDGVELADSFAFNPSKWLMVNFDCTAMWVKDSTALHRTFNVNPIYLRHENSGKAIDYMVGDKQTYIKKKLRKINNILKGINNSITVVNGDAKTNGDDTLKIKDIPKIIKDINGNLPNGDHKNGKLNGDLPNGYNENGIINGDLPNGYKENGKINGDLPNNDLKNGKVNGDFYYDDDEDETLHGYNKISAGCGEKIQLEDPTKKEMMHWQIPLSRRFRALKLWFVLRNYGVSGIQKHIREGVRLAQKFEALVLADPRFEIPQPRNLGMVAFRMKGDNALTERLLKRLNARGYIHAVPACFKGIYVIRFTVTSSRTTNQDILDDWNEIKTVAKEILLDVFGSENGNIVVPKKPRISLKETRELNATFGTSLLLANSPMSPKIVNGTHAAICDYEQVLTSCAQTFAQLKMEPKDSPEMRRRIRGIKMCGKKFSLDSCMDMVQGMMVEQSLPQCCEDEREDVSNGSSPGDKSSLTSSPVTSIGTIKQENIDTNQLQVPLAPSRQYRSKSVDVSLSGLSLDDAKITIDVKNNEIIITPTGSKDITKEMQASKSNFDEIEEKLNIGDKITQAFENFQDGLQMLSEYKDNVEKAEESNTKLTIRGPGSYIKKLIQQFSEGPFEGEDPKPEADRAMSTQTFRDKADAICKKCLHYKGKISK</sequence>
<reference evidence="1" key="1">
    <citation type="submission" date="2023-03" db="EMBL/GenBank/DDBJ databases">
        <title>Chromosome-level genomes of two armyworms, Mythimna separata and Mythimna loreyi, provide insights into the biosynthesis and reception of sex pheromones.</title>
        <authorList>
            <person name="Zhao H."/>
        </authorList>
    </citation>
    <scope>NUCLEOTIDE SEQUENCE</scope>
    <source>
        <strain evidence="1">BeijingLab</strain>
    </source>
</reference>
<organism evidence="1 2">
    <name type="scientific">Mythimna loreyi</name>
    <dbReference type="NCBI Taxonomy" id="667449"/>
    <lineage>
        <taxon>Eukaryota</taxon>
        <taxon>Metazoa</taxon>
        <taxon>Ecdysozoa</taxon>
        <taxon>Arthropoda</taxon>
        <taxon>Hexapoda</taxon>
        <taxon>Insecta</taxon>
        <taxon>Pterygota</taxon>
        <taxon>Neoptera</taxon>
        <taxon>Endopterygota</taxon>
        <taxon>Lepidoptera</taxon>
        <taxon>Glossata</taxon>
        <taxon>Ditrysia</taxon>
        <taxon>Noctuoidea</taxon>
        <taxon>Noctuidae</taxon>
        <taxon>Noctuinae</taxon>
        <taxon>Hadenini</taxon>
        <taxon>Mythimna</taxon>
    </lineage>
</organism>